<dbReference type="Proteomes" id="UP000636004">
    <property type="component" value="Unassembled WGS sequence"/>
</dbReference>
<reference evidence="1" key="1">
    <citation type="journal article" date="2014" name="Int. J. Syst. Evol. Microbiol.">
        <title>Complete genome sequence of Corynebacterium casei LMG S-19264T (=DSM 44701T), isolated from a smear-ripened cheese.</title>
        <authorList>
            <consortium name="US DOE Joint Genome Institute (JGI-PGF)"/>
            <person name="Walter F."/>
            <person name="Albersmeier A."/>
            <person name="Kalinowski J."/>
            <person name="Ruckert C."/>
        </authorList>
    </citation>
    <scope>NUCLEOTIDE SEQUENCE</scope>
    <source>
        <strain evidence="1">KCTC 12710</strain>
    </source>
</reference>
<organism evidence="1 2">
    <name type="scientific">Algibacter mikhailovii</name>
    <dbReference type="NCBI Taxonomy" id="425498"/>
    <lineage>
        <taxon>Bacteria</taxon>
        <taxon>Pseudomonadati</taxon>
        <taxon>Bacteroidota</taxon>
        <taxon>Flavobacteriia</taxon>
        <taxon>Flavobacteriales</taxon>
        <taxon>Flavobacteriaceae</taxon>
        <taxon>Algibacter</taxon>
    </lineage>
</organism>
<dbReference type="AlphaFoldDB" id="A0A918V896"/>
<dbReference type="EMBL" id="BMWZ01000004">
    <property type="protein sequence ID" value="GGZ80880.1"/>
    <property type="molecule type" value="Genomic_DNA"/>
</dbReference>
<accession>A0A918V896</accession>
<protein>
    <recommendedName>
        <fullName evidence="3">STAS/SEC14 domain-containing protein</fullName>
    </recommendedName>
</protein>
<reference evidence="1" key="2">
    <citation type="submission" date="2020-09" db="EMBL/GenBank/DDBJ databases">
        <authorList>
            <person name="Sun Q."/>
            <person name="Kim S."/>
        </authorList>
    </citation>
    <scope>NUCLEOTIDE SEQUENCE</scope>
    <source>
        <strain evidence="1">KCTC 12710</strain>
    </source>
</reference>
<dbReference type="RefSeq" id="WP_189360446.1">
    <property type="nucleotide sequence ID" value="NZ_BMWZ01000004.1"/>
</dbReference>
<evidence type="ECO:0008006" key="3">
    <source>
        <dbReference type="Google" id="ProtNLM"/>
    </source>
</evidence>
<evidence type="ECO:0000313" key="1">
    <source>
        <dbReference type="EMBL" id="GGZ80880.1"/>
    </source>
</evidence>
<name>A0A918V896_9FLAO</name>
<evidence type="ECO:0000313" key="2">
    <source>
        <dbReference type="Proteomes" id="UP000636004"/>
    </source>
</evidence>
<gene>
    <name evidence="1" type="ORF">GCM10007028_17810</name>
</gene>
<keyword evidence="2" id="KW-1185">Reference proteome</keyword>
<proteinExistence type="predicted"/>
<sequence>MVKSVKQTNLYPKVLKELNYSFADVFIFDGFIISEIKQGVNFSWNNHAKYIVDDITCFLGTDGTELIYISNRIHSYSVVAIDWLKFFKQQYGLKGYYVVSNSQMSKLNLLVEQLFFKEKIMHFDSLFSAVHWVRTESLEIA</sequence>
<comment type="caution">
    <text evidence="1">The sequence shown here is derived from an EMBL/GenBank/DDBJ whole genome shotgun (WGS) entry which is preliminary data.</text>
</comment>